<dbReference type="InterPro" id="IPR036397">
    <property type="entry name" value="RNaseH_sf"/>
</dbReference>
<feature type="compositionally biased region" description="Basic and acidic residues" evidence="3">
    <location>
        <begin position="146"/>
        <end position="159"/>
    </location>
</feature>
<proteinExistence type="predicted"/>
<dbReference type="InterPro" id="IPR039537">
    <property type="entry name" value="Retrotran_Ty1/copia-like"/>
</dbReference>
<accession>A0A6L2NSW5</accession>
<comment type="caution">
    <text evidence="6">The sequence shown here is derived from an EMBL/GenBank/DDBJ whole genome shotgun (WGS) entry which is preliminary data.</text>
</comment>
<reference evidence="6" key="1">
    <citation type="journal article" date="2019" name="Sci. Rep.">
        <title>Draft genome of Tanacetum cinerariifolium, the natural source of mosquito coil.</title>
        <authorList>
            <person name="Yamashiro T."/>
            <person name="Shiraishi A."/>
            <person name="Satake H."/>
            <person name="Nakayama K."/>
        </authorList>
    </citation>
    <scope>NUCLEOTIDE SEQUENCE</scope>
</reference>
<dbReference type="PANTHER" id="PTHR42648">
    <property type="entry name" value="TRANSPOSASE, PUTATIVE-RELATED"/>
    <property type="match status" value="1"/>
</dbReference>
<dbReference type="Pfam" id="PF25597">
    <property type="entry name" value="SH3_retrovirus"/>
    <property type="match status" value="1"/>
</dbReference>
<feature type="region of interest" description="Disordered" evidence="3">
    <location>
        <begin position="628"/>
        <end position="679"/>
    </location>
</feature>
<name>A0A6L2NSW5_TANCI</name>
<feature type="domain" description="Retroviral polymerase SH3-like" evidence="5">
    <location>
        <begin position="76"/>
        <end position="122"/>
    </location>
</feature>
<evidence type="ECO:0000256" key="2">
    <source>
        <dbReference type="ARBA" id="ARBA00022801"/>
    </source>
</evidence>
<dbReference type="GO" id="GO:0016787">
    <property type="term" value="F:hydrolase activity"/>
    <property type="evidence" value="ECO:0007669"/>
    <property type="project" value="UniProtKB-KW"/>
</dbReference>
<dbReference type="SUPFAM" id="SSF53098">
    <property type="entry name" value="Ribonuclease H-like"/>
    <property type="match status" value="1"/>
</dbReference>
<evidence type="ECO:0000256" key="3">
    <source>
        <dbReference type="SAM" id="MobiDB-lite"/>
    </source>
</evidence>
<feature type="compositionally biased region" description="Polar residues" evidence="3">
    <location>
        <begin position="164"/>
        <end position="178"/>
    </location>
</feature>
<gene>
    <name evidence="6" type="ORF">Tci_059663</name>
</gene>
<dbReference type="InterPro" id="IPR012337">
    <property type="entry name" value="RNaseH-like_sf"/>
</dbReference>
<evidence type="ECO:0000313" key="6">
    <source>
        <dbReference type="EMBL" id="GEU87685.1"/>
    </source>
</evidence>
<dbReference type="InterPro" id="IPR013103">
    <property type="entry name" value="RVT_2"/>
</dbReference>
<protein>
    <submittedName>
        <fullName evidence="6">Retrovirus-related Pol polyprotein from transposon TNT 1-94</fullName>
    </submittedName>
</protein>
<dbReference type="Pfam" id="PF07727">
    <property type="entry name" value="RVT_2"/>
    <property type="match status" value="1"/>
</dbReference>
<sequence>MNKFCKEKGIKREYSAAKTPQQNRVAGRRNRTLFENRVLVVKPYFKTPYVLFRGITLAFSFMRPFGCHVTLLNILDHLGKFDGKSNKGFFVGYSTNSKAFRVYNTRTKKVEVNLHINFLENKPIIAGTNSNDFTGKGASFDADLDGDNKNNDGPCKESEIDNQEGPNAENSTKDVNTVGPSINITSSNINTASPTVNTIRQSDDFFGADDDMRSLDGVEVDIRNISTIYPVPTTPNTRFHKDHSLDNVIRDIQSSVWILVDLPRGKRAIGTKWVFRNKKDERGIVIRNKARLVTQGFTQEEGINYNEVFAPIARIKAESQDKYVDENLRKFKYADVKTASTQWIKKRLSSKIQMVMMLMYISIGLVVLAVNTAKHKLILRSTTHMVEFDIGHEDDKFWRTASARTLKNREIELNETVDGHDKTITKASVKRHLKLADADGISTLPTTKFFEQLALMGYVKDSDNLTFQKDEAITKEMHDGLGRATTTTSSLEKELKHRRRRVVVDSSEDEEASLDKVDSPKQGRMIEEIDEDENVNMDKSKFCDKHNIVAFIKKPQGSKDSHQIVDFLNASHIRTLENGEIELNAIVDGQDKTITEASVRRHLKLADADDEAITKEMHDGLRRATTIASSLETEQGSGNISKTQTKETPSGPSSLRTSSEGGPGCQVTIGGSPVQAWPERLSNLPNELPLEEGNTSRSGEGSMQLLELMDICTKLSDKVTTLENKLKSIKAIYNKALITLTKGVKKLEKNLKHQRSWAVVDSSEDKEVSLDKEDSPKQGRMIEEIDKDENVNLVKSSKQGEAHETAGHIMESDDTEVVDFSTDSP</sequence>
<feature type="compositionally biased region" description="Polar residues" evidence="3">
    <location>
        <begin position="628"/>
        <end position="660"/>
    </location>
</feature>
<dbReference type="EMBL" id="BKCJ010009593">
    <property type="protein sequence ID" value="GEU87685.1"/>
    <property type="molecule type" value="Genomic_DNA"/>
</dbReference>
<feature type="region of interest" description="Disordered" evidence="3">
    <location>
        <begin position="796"/>
        <end position="825"/>
    </location>
</feature>
<dbReference type="GO" id="GO:0046872">
    <property type="term" value="F:metal ion binding"/>
    <property type="evidence" value="ECO:0007669"/>
    <property type="project" value="UniProtKB-KW"/>
</dbReference>
<dbReference type="InterPro" id="IPR057670">
    <property type="entry name" value="SH3_retrovirus"/>
</dbReference>
<dbReference type="PANTHER" id="PTHR42648:SF32">
    <property type="entry name" value="RIBONUCLEASE H-LIKE DOMAIN, GAG-PRE-INTEGRASE DOMAIN PROTEIN-RELATED"/>
    <property type="match status" value="1"/>
</dbReference>
<keyword evidence="2" id="KW-0378">Hydrolase</keyword>
<organism evidence="6">
    <name type="scientific">Tanacetum cinerariifolium</name>
    <name type="common">Dalmatian daisy</name>
    <name type="synonym">Chrysanthemum cinerariifolium</name>
    <dbReference type="NCBI Taxonomy" id="118510"/>
    <lineage>
        <taxon>Eukaryota</taxon>
        <taxon>Viridiplantae</taxon>
        <taxon>Streptophyta</taxon>
        <taxon>Embryophyta</taxon>
        <taxon>Tracheophyta</taxon>
        <taxon>Spermatophyta</taxon>
        <taxon>Magnoliopsida</taxon>
        <taxon>eudicotyledons</taxon>
        <taxon>Gunneridae</taxon>
        <taxon>Pentapetalae</taxon>
        <taxon>asterids</taxon>
        <taxon>campanulids</taxon>
        <taxon>Asterales</taxon>
        <taxon>Asteraceae</taxon>
        <taxon>Asteroideae</taxon>
        <taxon>Anthemideae</taxon>
        <taxon>Anthemidinae</taxon>
        <taxon>Tanacetum</taxon>
    </lineage>
</organism>
<dbReference type="AlphaFoldDB" id="A0A6L2NSW5"/>
<evidence type="ECO:0000256" key="1">
    <source>
        <dbReference type="ARBA" id="ARBA00022723"/>
    </source>
</evidence>
<feature type="region of interest" description="Disordered" evidence="3">
    <location>
        <begin position="137"/>
        <end position="178"/>
    </location>
</feature>
<evidence type="ECO:0000259" key="5">
    <source>
        <dbReference type="Pfam" id="PF25597"/>
    </source>
</evidence>
<dbReference type="Gene3D" id="3.30.420.10">
    <property type="entry name" value="Ribonuclease H-like superfamily/Ribonuclease H"/>
    <property type="match status" value="1"/>
</dbReference>
<feature type="domain" description="Reverse transcriptase Ty1/copia-type" evidence="4">
    <location>
        <begin position="255"/>
        <end position="316"/>
    </location>
</feature>
<keyword evidence="1" id="KW-0479">Metal-binding</keyword>
<evidence type="ECO:0000259" key="4">
    <source>
        <dbReference type="Pfam" id="PF07727"/>
    </source>
</evidence>
<dbReference type="GO" id="GO:0003676">
    <property type="term" value="F:nucleic acid binding"/>
    <property type="evidence" value="ECO:0007669"/>
    <property type="project" value="InterPro"/>
</dbReference>